<dbReference type="Proteomes" id="UP000515344">
    <property type="component" value="Chromosome"/>
</dbReference>
<keyword evidence="1" id="KW-0808">Transferase</keyword>
<dbReference type="PANTHER" id="PTHR37841:SF1">
    <property type="entry name" value="DUF3298 DOMAIN-CONTAINING PROTEIN"/>
    <property type="match status" value="1"/>
</dbReference>
<dbReference type="RefSeq" id="WP_182806371.1">
    <property type="nucleotide sequence ID" value="NZ_CP060007.1"/>
</dbReference>
<dbReference type="GO" id="GO:0008168">
    <property type="term" value="F:methyltransferase activity"/>
    <property type="evidence" value="ECO:0007669"/>
    <property type="project" value="UniProtKB-KW"/>
</dbReference>
<organism evidence="1 2">
    <name type="scientific">Lacibacter sediminis</name>
    <dbReference type="NCBI Taxonomy" id="2760713"/>
    <lineage>
        <taxon>Bacteria</taxon>
        <taxon>Pseudomonadati</taxon>
        <taxon>Bacteroidota</taxon>
        <taxon>Chitinophagia</taxon>
        <taxon>Chitinophagales</taxon>
        <taxon>Chitinophagaceae</taxon>
        <taxon>Lacibacter</taxon>
    </lineage>
</organism>
<evidence type="ECO:0000313" key="1">
    <source>
        <dbReference type="EMBL" id="QNA46479.1"/>
    </source>
</evidence>
<dbReference type="EMBL" id="CP060007">
    <property type="protein sequence ID" value="QNA46479.1"/>
    <property type="molecule type" value="Genomic_DNA"/>
</dbReference>
<accession>A0A7G5XLX6</accession>
<dbReference type="AlphaFoldDB" id="A0A7G5XLX6"/>
<name>A0A7G5XLX6_9BACT</name>
<reference evidence="2" key="1">
    <citation type="submission" date="2020-08" db="EMBL/GenBank/DDBJ databases">
        <title>Lacibacter sp. S13-6-6 genome sequencing.</title>
        <authorList>
            <person name="Jin L."/>
        </authorList>
    </citation>
    <scope>NUCLEOTIDE SEQUENCE [LARGE SCALE GENOMIC DNA]</scope>
    <source>
        <strain evidence="2">S13-6-6</strain>
    </source>
</reference>
<dbReference type="GO" id="GO:0032259">
    <property type="term" value="P:methylation"/>
    <property type="evidence" value="ECO:0007669"/>
    <property type="project" value="UniProtKB-KW"/>
</dbReference>
<protein>
    <submittedName>
        <fullName evidence="1">Methyltransferase</fullName>
    </submittedName>
</protein>
<dbReference type="KEGG" id="lacs:H4075_09995"/>
<evidence type="ECO:0000313" key="2">
    <source>
        <dbReference type="Proteomes" id="UP000515344"/>
    </source>
</evidence>
<sequence>MKWEDIKVSRSNTYFLFEGEQVFDRQFIEVLKFHSPGIAPVKDDTGSYHIDVMGNQLYFDRYTRTFGFYCNRAAVVQNKNWFHITEKGEKAYSDSYQWVGNYQENLCTVRDFNNRYFHINQNGSKNYSEYYVYAGDYKDGIACVKLSSGFYRHIDSYGAFLNEKEFLDLGIFHKNFATAKDQQGWHHIDRTGKAIYENRYAVVEPFYNGFALVTTHDDQKSVINEKGELILKV</sequence>
<proteinExistence type="predicted"/>
<gene>
    <name evidence="1" type="ORF">H4075_09995</name>
</gene>
<dbReference type="PANTHER" id="PTHR37841">
    <property type="entry name" value="GLR2918 PROTEIN"/>
    <property type="match status" value="1"/>
</dbReference>
<dbReference type="Pfam" id="PF14903">
    <property type="entry name" value="WG_beta_rep"/>
    <property type="match status" value="1"/>
</dbReference>
<dbReference type="InterPro" id="IPR032774">
    <property type="entry name" value="WG_beta_rep"/>
</dbReference>
<keyword evidence="1" id="KW-0489">Methyltransferase</keyword>
<keyword evidence="2" id="KW-1185">Reference proteome</keyword>